<dbReference type="Pfam" id="PF25121">
    <property type="entry name" value="RRM_ESF1"/>
    <property type="match status" value="1"/>
</dbReference>
<proteinExistence type="predicted"/>
<keyword evidence="1" id="KW-0175">Coiled coil</keyword>
<sequence>MPLAVDLFVVLRSFLPKGGQILSVSVYPSEFGLQRMKEEEVRGPVGLFDDENEKSDDDDDDNDEIDYDKLRAYEKSRLRYYYAVVECDSVATGDYLYKSCDGVEFERSSNVLDLRFIPDSMDFKHPPRDVATEVYVFRDSLLMMGLCIHDNCMHMDIVGFYEGLDFHTKALQHSNIPVSWDEDEPQRVKTLKQKFNADQLADLELKEFLASDESETDNVEADNDMEDESDKKHKKRDKYRALIQSGDGSDEDLEEGQDMEVTFNTGLEDISKRILEKKDKQSETVWEHISEKAREKKLEKINPSILQKRTVVILMRKDYQVKKNKEEKQLQDTDREAEASKAELELLLADDKGGEKGLKGYNLKPKKGKGKKGKEELILKRTATKHNKNLEKKTQLKVRGTYNPKLSFRTSSQSTAMNNSITMNHNLKIRNAIFHWQQSINTKHPFNRVRKPVMNIKPVGSKPGAAFYQNKQKNQEHKQKWKLVVMNMTRMSRTEKGVHGNEISKD</sequence>
<accession>A0A6N2N4C8</accession>
<gene>
    <name evidence="4" type="ORF">SVIM_LOCUS461021</name>
</gene>
<organism evidence="4">
    <name type="scientific">Salix viminalis</name>
    <name type="common">Common osier</name>
    <name type="synonym">Basket willow</name>
    <dbReference type="NCBI Taxonomy" id="40686"/>
    <lineage>
        <taxon>Eukaryota</taxon>
        <taxon>Viridiplantae</taxon>
        <taxon>Streptophyta</taxon>
        <taxon>Embryophyta</taxon>
        <taxon>Tracheophyta</taxon>
        <taxon>Spermatophyta</taxon>
        <taxon>Magnoliopsida</taxon>
        <taxon>eudicotyledons</taxon>
        <taxon>Gunneridae</taxon>
        <taxon>Pentapetalae</taxon>
        <taxon>rosids</taxon>
        <taxon>fabids</taxon>
        <taxon>Malpighiales</taxon>
        <taxon>Salicaceae</taxon>
        <taxon>Saliceae</taxon>
        <taxon>Salix</taxon>
    </lineage>
</organism>
<evidence type="ECO:0000313" key="4">
    <source>
        <dbReference type="EMBL" id="VFU61570.1"/>
    </source>
</evidence>
<feature type="region of interest" description="Disordered" evidence="2">
    <location>
        <begin position="44"/>
        <end position="63"/>
    </location>
</feature>
<dbReference type="PANTHER" id="PTHR12202:SF0">
    <property type="entry name" value="ESF1 HOMOLOG"/>
    <property type="match status" value="1"/>
</dbReference>
<feature type="compositionally biased region" description="Acidic residues" evidence="2">
    <location>
        <begin position="48"/>
        <end position="63"/>
    </location>
</feature>
<feature type="domain" description="ESF1 RRM" evidence="3">
    <location>
        <begin position="4"/>
        <end position="132"/>
    </location>
</feature>
<name>A0A6N2N4C8_SALVM</name>
<dbReference type="InterPro" id="IPR056750">
    <property type="entry name" value="RRM_ESF1"/>
</dbReference>
<feature type="region of interest" description="Disordered" evidence="2">
    <location>
        <begin position="212"/>
        <end position="239"/>
    </location>
</feature>
<evidence type="ECO:0000256" key="1">
    <source>
        <dbReference type="SAM" id="Coils"/>
    </source>
</evidence>
<dbReference type="GO" id="GO:0006364">
    <property type="term" value="P:rRNA processing"/>
    <property type="evidence" value="ECO:0007669"/>
    <property type="project" value="InterPro"/>
</dbReference>
<protein>
    <recommendedName>
        <fullName evidence="3">ESF1 RRM domain-containing protein</fullName>
    </recommendedName>
</protein>
<dbReference type="PANTHER" id="PTHR12202">
    <property type="entry name" value="ESF1 HOMOLOG"/>
    <property type="match status" value="1"/>
</dbReference>
<reference evidence="4" key="1">
    <citation type="submission" date="2019-03" db="EMBL/GenBank/DDBJ databases">
        <authorList>
            <person name="Mank J."/>
            <person name="Almeida P."/>
        </authorList>
    </citation>
    <scope>NUCLEOTIDE SEQUENCE</scope>
    <source>
        <strain evidence="4">78183</strain>
    </source>
</reference>
<dbReference type="AlphaFoldDB" id="A0A6N2N4C8"/>
<dbReference type="GO" id="GO:0003723">
    <property type="term" value="F:RNA binding"/>
    <property type="evidence" value="ECO:0007669"/>
    <property type="project" value="TreeGrafter"/>
</dbReference>
<evidence type="ECO:0000256" key="2">
    <source>
        <dbReference type="SAM" id="MobiDB-lite"/>
    </source>
</evidence>
<feature type="compositionally biased region" description="Acidic residues" evidence="2">
    <location>
        <begin position="212"/>
        <end position="228"/>
    </location>
</feature>
<evidence type="ECO:0000259" key="3">
    <source>
        <dbReference type="Pfam" id="PF25121"/>
    </source>
</evidence>
<feature type="coiled-coil region" evidence="1">
    <location>
        <begin position="316"/>
        <end position="350"/>
    </location>
</feature>
<dbReference type="EMBL" id="CAADRP010002118">
    <property type="protein sequence ID" value="VFU61570.1"/>
    <property type="molecule type" value="Genomic_DNA"/>
</dbReference>
<dbReference type="InterPro" id="IPR039754">
    <property type="entry name" value="Esf1"/>
</dbReference>